<proteinExistence type="predicted"/>
<dbReference type="GO" id="GO:0015679">
    <property type="term" value="P:plasma membrane copper ion transport"/>
    <property type="evidence" value="ECO:0007669"/>
    <property type="project" value="TreeGrafter"/>
</dbReference>
<dbReference type="PANTHER" id="PTHR30097">
    <property type="entry name" value="CATION EFFLUX SYSTEM PROTEIN CUSB"/>
    <property type="match status" value="1"/>
</dbReference>
<dbReference type="Proteomes" id="UP000516369">
    <property type="component" value="Plasmid unnamed"/>
</dbReference>
<organism evidence="3 4">
    <name type="scientific">Defluviicoccus vanus</name>
    <dbReference type="NCBI Taxonomy" id="111831"/>
    <lineage>
        <taxon>Bacteria</taxon>
        <taxon>Pseudomonadati</taxon>
        <taxon>Pseudomonadota</taxon>
        <taxon>Alphaproteobacteria</taxon>
        <taxon>Rhodospirillales</taxon>
        <taxon>Rhodospirillaceae</taxon>
        <taxon>Defluviicoccus</taxon>
    </lineage>
</organism>
<feature type="transmembrane region" description="Helical" evidence="2">
    <location>
        <begin position="177"/>
        <end position="197"/>
    </location>
</feature>
<gene>
    <name evidence="3" type="ORF">HQ394_19110</name>
</gene>
<feature type="transmembrane region" description="Helical" evidence="2">
    <location>
        <begin position="230"/>
        <end position="249"/>
    </location>
</feature>
<dbReference type="SUPFAM" id="SSF111369">
    <property type="entry name" value="HlyD-like secretion proteins"/>
    <property type="match status" value="1"/>
</dbReference>
<dbReference type="KEGG" id="dvn:HQ394_19110"/>
<feature type="transmembrane region" description="Helical" evidence="2">
    <location>
        <begin position="21"/>
        <end position="42"/>
    </location>
</feature>
<dbReference type="EMBL" id="CP053924">
    <property type="protein sequence ID" value="QNT71449.1"/>
    <property type="molecule type" value="Genomic_DNA"/>
</dbReference>
<accession>A0A7H1N6W3</accession>
<dbReference type="InterPro" id="IPR051909">
    <property type="entry name" value="MFP_Cation_Efflux"/>
</dbReference>
<reference evidence="3 4" key="1">
    <citation type="submission" date="2020-05" db="EMBL/GenBank/DDBJ databases">
        <title>Complete closed genome sequence of Defluviicoccus vanus.</title>
        <authorList>
            <person name="Bessarab I."/>
            <person name="Arumugam K."/>
            <person name="Maszenan A.M."/>
            <person name="Seviour R.J."/>
            <person name="Williams R.B."/>
        </authorList>
    </citation>
    <scope>NUCLEOTIDE SEQUENCE [LARGE SCALE GENOMIC DNA]</scope>
    <source>
        <strain evidence="3 4">Ben 114</strain>
        <plasmid evidence="3 4">unnamed</plasmid>
    </source>
</reference>
<dbReference type="PANTHER" id="PTHR30097:SF4">
    <property type="entry name" value="SLR6042 PROTEIN"/>
    <property type="match status" value="1"/>
</dbReference>
<dbReference type="Gene3D" id="2.40.420.20">
    <property type="match status" value="1"/>
</dbReference>
<keyword evidence="2" id="KW-0472">Membrane</keyword>
<evidence type="ECO:0000313" key="4">
    <source>
        <dbReference type="Proteomes" id="UP000516369"/>
    </source>
</evidence>
<dbReference type="Gene3D" id="2.40.50.100">
    <property type="match status" value="1"/>
</dbReference>
<geneLocation type="plasmid" evidence="3 4">
    <name>unnamed</name>
</geneLocation>
<dbReference type="GO" id="GO:0030313">
    <property type="term" value="C:cell envelope"/>
    <property type="evidence" value="ECO:0007669"/>
    <property type="project" value="TreeGrafter"/>
</dbReference>
<dbReference type="AlphaFoldDB" id="A0A7H1N6W3"/>
<dbReference type="Gene3D" id="1.10.287.470">
    <property type="entry name" value="Helix hairpin bin"/>
    <property type="match status" value="1"/>
</dbReference>
<keyword evidence="1" id="KW-0813">Transport</keyword>
<protein>
    <submittedName>
        <fullName evidence="3">Efflux RND transporter periplasmic adaptor subunit</fullName>
    </submittedName>
</protein>
<dbReference type="Gene3D" id="2.40.30.170">
    <property type="match status" value="1"/>
</dbReference>
<evidence type="ECO:0000313" key="3">
    <source>
        <dbReference type="EMBL" id="QNT71449.1"/>
    </source>
</evidence>
<sequence>MGADEGSREMKPYASHAERGPVVGVLIAFLLLAVMTMSASLAPAHEGHDHGAPPVAPLTAVAPRVEASSESFDLVGIVRGEAMIIFLDRFGSNEPVTRATIDVTADAATVRADPRPDGSFLVQAPWLAKAGPLDLVFAIDTGEIGDLLIGTLDLPGERAIGEAVGESSMAVLARSPVLWVIGFALLVVGLVLGRSLAPRRNIAPQAPLAVPLASAPESDAESDVGSKRRVGAVIMLAVLAIATSARVVLAHGDEDHGAADKPLATITSPAAAVDSPRRLADGSLFVPKPTQRLLTVRTQPARVQEVSRTASITGRVIADPTAGGRVQAAQGGRIEPSEDGLPVIGQRVVRGQVLATVTPVITTLERGGVREQLAQIDSSVAIAEQRVARLSQLEGSVPQREIDEARRELDGLRQRRRALAPTLAEREVVRASASGVISVANVVTGQLIDGGEVLFEIVDPAKLWVEAIAYDPAAVADIRAAVASTADGETLPLDLIGRSLTLRQQAVPVQFRITRASPTLKVGTPVSVILQEARTETGIVLPSASVIGTANGEDVVFEHVSPERFIARPVRLRPFDGERIVVLAGIGEGARIVTEGTELLSQIR</sequence>
<evidence type="ECO:0000256" key="2">
    <source>
        <dbReference type="SAM" id="Phobius"/>
    </source>
</evidence>
<keyword evidence="2" id="KW-1133">Transmembrane helix</keyword>
<evidence type="ECO:0000256" key="1">
    <source>
        <dbReference type="ARBA" id="ARBA00022448"/>
    </source>
</evidence>
<keyword evidence="2" id="KW-0812">Transmembrane</keyword>
<name>A0A7H1N6W3_9PROT</name>
<dbReference type="GO" id="GO:0060003">
    <property type="term" value="P:copper ion export"/>
    <property type="evidence" value="ECO:0007669"/>
    <property type="project" value="TreeGrafter"/>
</dbReference>
<dbReference type="RefSeq" id="WP_190263465.1">
    <property type="nucleotide sequence ID" value="NZ_CP053924.1"/>
</dbReference>
<keyword evidence="3" id="KW-0614">Plasmid</keyword>
<keyword evidence="4" id="KW-1185">Reference proteome</keyword>